<comment type="caution">
    <text evidence="1">The sequence shown here is derived from an EMBL/GenBank/DDBJ whole genome shotgun (WGS) entry which is preliminary data.</text>
</comment>
<dbReference type="AlphaFoldDB" id="A0A4R2PXQ2"/>
<evidence type="ECO:0000313" key="2">
    <source>
        <dbReference type="Proteomes" id="UP000294835"/>
    </source>
</evidence>
<accession>A0A4R2PXQ2</accession>
<organism evidence="1 2">
    <name type="scientific">Rhodovulum marinum</name>
    <dbReference type="NCBI Taxonomy" id="320662"/>
    <lineage>
        <taxon>Bacteria</taxon>
        <taxon>Pseudomonadati</taxon>
        <taxon>Pseudomonadota</taxon>
        <taxon>Alphaproteobacteria</taxon>
        <taxon>Rhodobacterales</taxon>
        <taxon>Paracoccaceae</taxon>
        <taxon>Rhodovulum</taxon>
    </lineage>
</organism>
<gene>
    <name evidence="1" type="ORF">EV662_10963</name>
</gene>
<sequence length="85" mass="8929">MKHEWLIDILGDLRNYARKNGLVALSEELSTCQALAAVEISSLEAAPACAEAGGNGACRAPVGITTGNERRLRIVPRPLATGNDA</sequence>
<keyword evidence="2" id="KW-1185">Reference proteome</keyword>
<reference evidence="1 2" key="1">
    <citation type="submission" date="2019-03" db="EMBL/GenBank/DDBJ databases">
        <title>Genomic Encyclopedia of Type Strains, Phase IV (KMG-IV): sequencing the most valuable type-strain genomes for metagenomic binning, comparative biology and taxonomic classification.</title>
        <authorList>
            <person name="Goeker M."/>
        </authorList>
    </citation>
    <scope>NUCLEOTIDE SEQUENCE [LARGE SCALE GENOMIC DNA]</scope>
    <source>
        <strain evidence="1 2">DSM 18063</strain>
    </source>
</reference>
<name>A0A4R2PXQ2_9RHOB</name>
<evidence type="ECO:0000313" key="1">
    <source>
        <dbReference type="EMBL" id="TCP39938.1"/>
    </source>
</evidence>
<protein>
    <submittedName>
        <fullName evidence="1">Uncharacterized protein</fullName>
    </submittedName>
</protein>
<proteinExistence type="predicted"/>
<dbReference type="EMBL" id="SLXP01000009">
    <property type="protein sequence ID" value="TCP39938.1"/>
    <property type="molecule type" value="Genomic_DNA"/>
</dbReference>
<dbReference type="Proteomes" id="UP000294835">
    <property type="component" value="Unassembled WGS sequence"/>
</dbReference>